<keyword evidence="1" id="KW-0732">Signal</keyword>
<evidence type="ECO:0000313" key="3">
    <source>
        <dbReference type="Proteomes" id="UP000548867"/>
    </source>
</evidence>
<organism evidence="2 3">
    <name type="scientific">Novosphingobium sediminicola</name>
    <dbReference type="NCBI Taxonomy" id="563162"/>
    <lineage>
        <taxon>Bacteria</taxon>
        <taxon>Pseudomonadati</taxon>
        <taxon>Pseudomonadota</taxon>
        <taxon>Alphaproteobacteria</taxon>
        <taxon>Sphingomonadales</taxon>
        <taxon>Sphingomonadaceae</taxon>
        <taxon>Novosphingobium</taxon>
    </lineage>
</organism>
<accession>A0A7W6CJT6</accession>
<proteinExistence type="predicted"/>
<evidence type="ECO:0000313" key="2">
    <source>
        <dbReference type="EMBL" id="MBB3957794.1"/>
    </source>
</evidence>
<comment type="caution">
    <text evidence="2">The sequence shown here is derived from an EMBL/GenBank/DDBJ whole genome shotgun (WGS) entry which is preliminary data.</text>
</comment>
<gene>
    <name evidence="2" type="ORF">GGR38_004769</name>
</gene>
<reference evidence="2 3" key="1">
    <citation type="submission" date="2020-08" db="EMBL/GenBank/DDBJ databases">
        <title>Genomic Encyclopedia of Type Strains, Phase IV (KMG-IV): sequencing the most valuable type-strain genomes for metagenomic binning, comparative biology and taxonomic classification.</title>
        <authorList>
            <person name="Goeker M."/>
        </authorList>
    </citation>
    <scope>NUCLEOTIDE SEQUENCE [LARGE SCALE GENOMIC DNA]</scope>
    <source>
        <strain evidence="2 3">DSM 27057</strain>
    </source>
</reference>
<name>A0A7W6CJT6_9SPHN</name>
<protein>
    <submittedName>
        <fullName evidence="2">Uncharacterized protein</fullName>
    </submittedName>
</protein>
<feature type="chain" id="PRO_5031072174" evidence="1">
    <location>
        <begin position="20"/>
        <end position="195"/>
    </location>
</feature>
<dbReference type="AlphaFoldDB" id="A0A7W6CJT6"/>
<keyword evidence="3" id="KW-1185">Reference proteome</keyword>
<sequence length="195" mass="19913">MFKSIATAALLLSSNTAFAQAQGLRTITLAPNTEVVVTPNDTLTTKSLKVGDKFKIATVFDVMQDGFVVIPRGTPGEATVSYRTGKGAFGKSAKMEITFNWLKLGDRQIPLNGTYRQEGQGNAGAAVGVVVAAGVFGAFVTGHSATITNGQQLRTHTVDSISFGVPAGVAPVQAAVLAPSAPIAAPLAATPAAAN</sequence>
<evidence type="ECO:0000256" key="1">
    <source>
        <dbReference type="SAM" id="SignalP"/>
    </source>
</evidence>
<dbReference type="RefSeq" id="WP_183629386.1">
    <property type="nucleotide sequence ID" value="NZ_JACIDX010000036.1"/>
</dbReference>
<dbReference type="EMBL" id="JACIDX010000036">
    <property type="protein sequence ID" value="MBB3957794.1"/>
    <property type="molecule type" value="Genomic_DNA"/>
</dbReference>
<dbReference type="Proteomes" id="UP000548867">
    <property type="component" value="Unassembled WGS sequence"/>
</dbReference>
<feature type="signal peptide" evidence="1">
    <location>
        <begin position="1"/>
        <end position="19"/>
    </location>
</feature>